<evidence type="ECO:0000256" key="5">
    <source>
        <dbReference type="ARBA" id="ARBA00023295"/>
    </source>
</evidence>
<evidence type="ECO:0000313" key="9">
    <source>
        <dbReference type="EMBL" id="MBD8878417.1"/>
    </source>
</evidence>
<evidence type="ECO:0000256" key="4">
    <source>
        <dbReference type="ARBA" id="ARBA00023277"/>
    </source>
</evidence>
<evidence type="ECO:0000256" key="7">
    <source>
        <dbReference type="RuleBase" id="RU361153"/>
    </source>
</evidence>
<organism evidence="9 10">
    <name type="scientific">Roseibium polysiphoniae</name>
    <dbReference type="NCBI Taxonomy" id="2571221"/>
    <lineage>
        <taxon>Bacteria</taxon>
        <taxon>Pseudomonadati</taxon>
        <taxon>Pseudomonadota</taxon>
        <taxon>Alphaproteobacteria</taxon>
        <taxon>Hyphomicrobiales</taxon>
        <taxon>Stappiaceae</taxon>
        <taxon>Roseibium</taxon>
    </lineage>
</organism>
<dbReference type="Gene3D" id="3.20.20.80">
    <property type="entry name" value="Glycosidases"/>
    <property type="match status" value="1"/>
</dbReference>
<proteinExistence type="inferred from homology"/>
<dbReference type="InterPro" id="IPR017853">
    <property type="entry name" value="GH"/>
</dbReference>
<comment type="similarity">
    <text evidence="1 7">Belongs to the glycosyl hydrolase 5 (cellulase A) family.</text>
</comment>
<evidence type="ECO:0000259" key="8">
    <source>
        <dbReference type="Pfam" id="PF00150"/>
    </source>
</evidence>
<evidence type="ECO:0000256" key="6">
    <source>
        <dbReference type="ARBA" id="ARBA00023326"/>
    </source>
</evidence>
<sequence>MSKRLVLSFALTAALIFLALTITLVAQRMPAPDQKNDDIAEQAKAIPEFRRGINLARLQSFAYRDPNQKGRYLWPPFQGEMSRFSDLELMQLTTLGFDFIRLPVDAGPFLAASDPDRRLLLDDLRAWVLRLLENNLTVMVDMHPANYASVWRPADILKEADSEAFTAYRDLLREVARRIRDLPPTQVALELMNEPQPTCKRSVGEDWTTSQFKLFNAVREVAPNLPIVLTGGCWSSIDGLTRLNPANYDEQTLFDIHFYEPHFFTHQSLAWASAPARYLAGLSYPWTNGSIERSNRLSRVHQDVLEKAGQKQPENAPDEVAREVRSYYQQKRPDKAFMEKRFKVISDWALNNGITPNRIVIGEFGTTRLPDYIPDDGSRVAWYRDLRLTAEDYNFGWAVWDDHVGFGILKGRGNSEIDLEVSEALGLAVNRLKR</sequence>
<dbReference type="PANTHER" id="PTHR31297">
    <property type="entry name" value="GLUCAN ENDO-1,6-BETA-GLUCOSIDASE B"/>
    <property type="match status" value="1"/>
</dbReference>
<evidence type="ECO:0000256" key="3">
    <source>
        <dbReference type="ARBA" id="ARBA00023001"/>
    </source>
</evidence>
<evidence type="ECO:0000313" key="10">
    <source>
        <dbReference type="Proteomes" id="UP000615687"/>
    </source>
</evidence>
<keyword evidence="2 7" id="KW-0378">Hydrolase</keyword>
<dbReference type="PANTHER" id="PTHR31297:SF41">
    <property type="entry name" value="ENDOGLUCANASE, PUTATIVE (AFU_ORTHOLOGUE AFUA_5G01830)-RELATED"/>
    <property type="match status" value="1"/>
</dbReference>
<keyword evidence="6" id="KW-0624">Polysaccharide degradation</keyword>
<keyword evidence="10" id="KW-1185">Reference proteome</keyword>
<dbReference type="Proteomes" id="UP000615687">
    <property type="component" value="Unassembled WGS sequence"/>
</dbReference>
<dbReference type="InterPro" id="IPR001547">
    <property type="entry name" value="Glyco_hydro_5"/>
</dbReference>
<protein>
    <submittedName>
        <fullName evidence="9">Cellulase family glycosylhydrolase</fullName>
    </submittedName>
</protein>
<dbReference type="RefSeq" id="WP_192110849.1">
    <property type="nucleotide sequence ID" value="NZ_JACYXJ010000007.1"/>
</dbReference>
<evidence type="ECO:0000256" key="1">
    <source>
        <dbReference type="ARBA" id="ARBA00005641"/>
    </source>
</evidence>
<feature type="domain" description="Glycoside hydrolase family 5" evidence="8">
    <location>
        <begin position="92"/>
        <end position="401"/>
    </location>
</feature>
<name>A0ABR9CEX5_9HYPH</name>
<evidence type="ECO:0000256" key="2">
    <source>
        <dbReference type="ARBA" id="ARBA00022801"/>
    </source>
</evidence>
<dbReference type="SUPFAM" id="SSF51445">
    <property type="entry name" value="(Trans)glycosidases"/>
    <property type="match status" value="1"/>
</dbReference>
<dbReference type="EMBL" id="JACYXJ010000007">
    <property type="protein sequence ID" value="MBD8878417.1"/>
    <property type="molecule type" value="Genomic_DNA"/>
</dbReference>
<comment type="caution">
    <text evidence="9">The sequence shown here is derived from an EMBL/GenBank/DDBJ whole genome shotgun (WGS) entry which is preliminary data.</text>
</comment>
<gene>
    <name evidence="9" type="ORF">IG617_19140</name>
</gene>
<keyword evidence="4" id="KW-0119">Carbohydrate metabolism</keyword>
<dbReference type="Pfam" id="PF00150">
    <property type="entry name" value="Cellulase"/>
    <property type="match status" value="1"/>
</dbReference>
<dbReference type="InterPro" id="IPR050386">
    <property type="entry name" value="Glycosyl_hydrolase_5"/>
</dbReference>
<keyword evidence="5 7" id="KW-0326">Glycosidase</keyword>
<keyword evidence="3" id="KW-0136">Cellulose degradation</keyword>
<reference evidence="9 10" key="1">
    <citation type="submission" date="2020-09" db="EMBL/GenBank/DDBJ databases">
        <title>The genome sequence of type strain Labrenzia polysiphoniae KACC 19711.</title>
        <authorList>
            <person name="Liu Y."/>
        </authorList>
    </citation>
    <scope>NUCLEOTIDE SEQUENCE [LARGE SCALE GENOMIC DNA]</scope>
    <source>
        <strain evidence="9 10">KACC 19711</strain>
    </source>
</reference>
<accession>A0ABR9CEX5</accession>